<comment type="caution">
    <text evidence="2">The sequence shown here is derived from an EMBL/GenBank/DDBJ whole genome shotgun (WGS) entry which is preliminary data.</text>
</comment>
<organism evidence="2 3">
    <name type="scientific">Mycena metata</name>
    <dbReference type="NCBI Taxonomy" id="1033252"/>
    <lineage>
        <taxon>Eukaryota</taxon>
        <taxon>Fungi</taxon>
        <taxon>Dikarya</taxon>
        <taxon>Basidiomycota</taxon>
        <taxon>Agaricomycotina</taxon>
        <taxon>Agaricomycetes</taxon>
        <taxon>Agaricomycetidae</taxon>
        <taxon>Agaricales</taxon>
        <taxon>Marasmiineae</taxon>
        <taxon>Mycenaceae</taxon>
        <taxon>Mycena</taxon>
    </lineage>
</organism>
<dbReference type="Proteomes" id="UP001215598">
    <property type="component" value="Unassembled WGS sequence"/>
</dbReference>
<dbReference type="EMBL" id="JARKIB010000049">
    <property type="protein sequence ID" value="KAJ7755584.1"/>
    <property type="molecule type" value="Genomic_DNA"/>
</dbReference>
<proteinExistence type="predicted"/>
<evidence type="ECO:0000313" key="2">
    <source>
        <dbReference type="EMBL" id="KAJ7755584.1"/>
    </source>
</evidence>
<evidence type="ECO:0000313" key="3">
    <source>
        <dbReference type="Proteomes" id="UP001215598"/>
    </source>
</evidence>
<evidence type="ECO:0000256" key="1">
    <source>
        <dbReference type="SAM" id="MobiDB-lite"/>
    </source>
</evidence>
<sequence length="230" mass="25735">MGLNKSRPSRRNTTTRAPRRPYSIEYTTLYDEYIRIFTSKPRVRMSGDQREGERANIPRIEWRPKPQRAMSVRALAPPPRRPQSSARARTHVPLCPPFPLTHLPRRPRPHRSPGTVGSICAYSARCICACGEYARIPARPGTSARIPRRPAPGLLIISVSPSSFPPPRVESICARIIPTPLPPSPPLSPRPHPSPTRILSPPTPLFSLPFLLVPIYPARPTVSHATSRWN</sequence>
<accession>A0AAD7J3Y9</accession>
<reference evidence="2" key="1">
    <citation type="submission" date="2023-03" db="EMBL/GenBank/DDBJ databases">
        <title>Massive genome expansion in bonnet fungi (Mycena s.s.) driven by repeated elements and novel gene families across ecological guilds.</title>
        <authorList>
            <consortium name="Lawrence Berkeley National Laboratory"/>
            <person name="Harder C.B."/>
            <person name="Miyauchi S."/>
            <person name="Viragh M."/>
            <person name="Kuo A."/>
            <person name="Thoen E."/>
            <person name="Andreopoulos B."/>
            <person name="Lu D."/>
            <person name="Skrede I."/>
            <person name="Drula E."/>
            <person name="Henrissat B."/>
            <person name="Morin E."/>
            <person name="Kohler A."/>
            <person name="Barry K."/>
            <person name="LaButti K."/>
            <person name="Morin E."/>
            <person name="Salamov A."/>
            <person name="Lipzen A."/>
            <person name="Mereny Z."/>
            <person name="Hegedus B."/>
            <person name="Baldrian P."/>
            <person name="Stursova M."/>
            <person name="Weitz H."/>
            <person name="Taylor A."/>
            <person name="Grigoriev I.V."/>
            <person name="Nagy L.G."/>
            <person name="Martin F."/>
            <person name="Kauserud H."/>
        </authorList>
    </citation>
    <scope>NUCLEOTIDE SEQUENCE</scope>
    <source>
        <strain evidence="2">CBHHK182m</strain>
    </source>
</reference>
<gene>
    <name evidence="2" type="ORF">B0H16DRAFT_1886361</name>
</gene>
<feature type="region of interest" description="Disordered" evidence="1">
    <location>
        <begin position="1"/>
        <end position="20"/>
    </location>
</feature>
<feature type="region of interest" description="Disordered" evidence="1">
    <location>
        <begin position="67"/>
        <end position="113"/>
    </location>
</feature>
<protein>
    <submittedName>
        <fullName evidence="2">Uncharacterized protein</fullName>
    </submittedName>
</protein>
<keyword evidence="3" id="KW-1185">Reference proteome</keyword>
<dbReference type="AlphaFoldDB" id="A0AAD7J3Y9"/>
<name>A0AAD7J3Y9_9AGAR</name>